<dbReference type="AlphaFoldDB" id="A0A4S8MWT9"/>
<organism evidence="1 2">
    <name type="scientific">Dendrothele bispora (strain CBS 962.96)</name>
    <dbReference type="NCBI Taxonomy" id="1314807"/>
    <lineage>
        <taxon>Eukaryota</taxon>
        <taxon>Fungi</taxon>
        <taxon>Dikarya</taxon>
        <taxon>Basidiomycota</taxon>
        <taxon>Agaricomycotina</taxon>
        <taxon>Agaricomycetes</taxon>
        <taxon>Agaricomycetidae</taxon>
        <taxon>Agaricales</taxon>
        <taxon>Agaricales incertae sedis</taxon>
        <taxon>Dendrothele</taxon>
    </lineage>
</organism>
<dbReference type="EMBL" id="ML179039">
    <property type="protein sequence ID" value="THV07189.1"/>
    <property type="molecule type" value="Genomic_DNA"/>
</dbReference>
<gene>
    <name evidence="1" type="ORF">K435DRAFT_788946</name>
</gene>
<evidence type="ECO:0000313" key="2">
    <source>
        <dbReference type="Proteomes" id="UP000297245"/>
    </source>
</evidence>
<proteinExistence type="predicted"/>
<dbReference type="OrthoDB" id="1715602at2759"/>
<dbReference type="Proteomes" id="UP000297245">
    <property type="component" value="Unassembled WGS sequence"/>
</dbReference>
<sequence length="136" mass="15579">MGPGSRVWVMRVRVRVLIFKSIQTRTYRANPWPQNQFDKLDAYFNLPPKKSRLRDELDRYLSTDLEATKDTIKCRFVTVERVFSRGRILLSHIRSGSLLGLVHDEDLCAVAVLSEGDPKLGNEDGDIEMEAGWDAI</sequence>
<evidence type="ECO:0000313" key="1">
    <source>
        <dbReference type="EMBL" id="THV07189.1"/>
    </source>
</evidence>
<accession>A0A4S8MWT9</accession>
<keyword evidence="2" id="KW-1185">Reference proteome</keyword>
<reference evidence="1 2" key="1">
    <citation type="journal article" date="2019" name="Nat. Ecol. Evol.">
        <title>Megaphylogeny resolves global patterns of mushroom evolution.</title>
        <authorList>
            <person name="Varga T."/>
            <person name="Krizsan K."/>
            <person name="Foldi C."/>
            <person name="Dima B."/>
            <person name="Sanchez-Garcia M."/>
            <person name="Sanchez-Ramirez S."/>
            <person name="Szollosi G.J."/>
            <person name="Szarkandi J.G."/>
            <person name="Papp V."/>
            <person name="Albert L."/>
            <person name="Andreopoulos W."/>
            <person name="Angelini C."/>
            <person name="Antonin V."/>
            <person name="Barry K.W."/>
            <person name="Bougher N.L."/>
            <person name="Buchanan P."/>
            <person name="Buyck B."/>
            <person name="Bense V."/>
            <person name="Catcheside P."/>
            <person name="Chovatia M."/>
            <person name="Cooper J."/>
            <person name="Damon W."/>
            <person name="Desjardin D."/>
            <person name="Finy P."/>
            <person name="Geml J."/>
            <person name="Haridas S."/>
            <person name="Hughes K."/>
            <person name="Justo A."/>
            <person name="Karasinski D."/>
            <person name="Kautmanova I."/>
            <person name="Kiss B."/>
            <person name="Kocsube S."/>
            <person name="Kotiranta H."/>
            <person name="LaButti K.M."/>
            <person name="Lechner B.E."/>
            <person name="Liimatainen K."/>
            <person name="Lipzen A."/>
            <person name="Lukacs Z."/>
            <person name="Mihaltcheva S."/>
            <person name="Morgado L.N."/>
            <person name="Niskanen T."/>
            <person name="Noordeloos M.E."/>
            <person name="Ohm R.A."/>
            <person name="Ortiz-Santana B."/>
            <person name="Ovrebo C."/>
            <person name="Racz N."/>
            <person name="Riley R."/>
            <person name="Savchenko A."/>
            <person name="Shiryaev A."/>
            <person name="Soop K."/>
            <person name="Spirin V."/>
            <person name="Szebenyi C."/>
            <person name="Tomsovsky M."/>
            <person name="Tulloss R.E."/>
            <person name="Uehling J."/>
            <person name="Grigoriev I.V."/>
            <person name="Vagvolgyi C."/>
            <person name="Papp T."/>
            <person name="Martin F.M."/>
            <person name="Miettinen O."/>
            <person name="Hibbett D.S."/>
            <person name="Nagy L.G."/>
        </authorList>
    </citation>
    <scope>NUCLEOTIDE SEQUENCE [LARGE SCALE GENOMIC DNA]</scope>
    <source>
        <strain evidence="1 2">CBS 962.96</strain>
    </source>
</reference>
<protein>
    <submittedName>
        <fullName evidence="1">Uncharacterized protein</fullName>
    </submittedName>
</protein>
<name>A0A4S8MWT9_DENBC</name>